<keyword evidence="1" id="KW-0812">Transmembrane</keyword>
<dbReference type="AlphaFoldDB" id="A0AAW9QMN7"/>
<accession>A0AAW9QMN7</accession>
<comment type="caution">
    <text evidence="2">The sequence shown here is derived from an EMBL/GenBank/DDBJ whole genome shotgun (WGS) entry which is preliminary data.</text>
</comment>
<keyword evidence="3" id="KW-1185">Reference proteome</keyword>
<feature type="transmembrane region" description="Helical" evidence="1">
    <location>
        <begin position="21"/>
        <end position="43"/>
    </location>
</feature>
<dbReference type="EMBL" id="JBAFSM010000006">
    <property type="protein sequence ID" value="MEG3436414.1"/>
    <property type="molecule type" value="Genomic_DNA"/>
</dbReference>
<gene>
    <name evidence="2" type="ORF">V0288_04720</name>
</gene>
<evidence type="ECO:0000313" key="3">
    <source>
        <dbReference type="Proteomes" id="UP001328733"/>
    </source>
</evidence>
<keyword evidence="1" id="KW-0472">Membrane</keyword>
<name>A0AAW9QMN7_9CHRO</name>
<dbReference type="Proteomes" id="UP001328733">
    <property type="component" value="Unassembled WGS sequence"/>
</dbReference>
<reference evidence="2 3" key="1">
    <citation type="submission" date="2024-01" db="EMBL/GenBank/DDBJ databases">
        <title>Genomic insights into the taxonomy and metabolism of the cyanobacterium Pannus brasiliensis CCIBt3594.</title>
        <authorList>
            <person name="Machado M."/>
            <person name="Botero N.B."/>
            <person name="Andreote A.P.D."/>
            <person name="Feitosa A.M.T."/>
            <person name="Popin R."/>
            <person name="Sivonen K."/>
            <person name="Fiore M.F."/>
        </authorList>
    </citation>
    <scope>NUCLEOTIDE SEQUENCE [LARGE SCALE GENOMIC DNA]</scope>
    <source>
        <strain evidence="2 3">CCIBt3594</strain>
    </source>
</reference>
<protein>
    <submittedName>
        <fullName evidence="2">Uncharacterized protein</fullName>
    </submittedName>
</protein>
<organism evidence="2 3">
    <name type="scientific">Pannus brasiliensis CCIBt3594</name>
    <dbReference type="NCBI Taxonomy" id="1427578"/>
    <lineage>
        <taxon>Bacteria</taxon>
        <taxon>Bacillati</taxon>
        <taxon>Cyanobacteriota</taxon>
        <taxon>Cyanophyceae</taxon>
        <taxon>Oscillatoriophycideae</taxon>
        <taxon>Chroococcales</taxon>
        <taxon>Microcystaceae</taxon>
        <taxon>Pannus</taxon>
    </lineage>
</organism>
<keyword evidence="1" id="KW-1133">Transmembrane helix</keyword>
<evidence type="ECO:0000256" key="1">
    <source>
        <dbReference type="SAM" id="Phobius"/>
    </source>
</evidence>
<evidence type="ECO:0000313" key="2">
    <source>
        <dbReference type="EMBL" id="MEG3436414.1"/>
    </source>
</evidence>
<sequence length="453" mass="52038">MVALKKTKSMKKKGKVKISRNFYKIGLLILGILVAIPIVYLLFFDRRVEDGERRLVWRMPFTPKNLPDEKLPEAVSRFPETIRSLRSARDGIKKEGYELADPVSESTIVRNICSSIPKEKSEGTSEKLNGDCLDFTLISRSLENSESLSRKTRQTWANNLYRLEYERGQMDFSPDGVLDKKEAIVLRDKALVTLDQDFLTKTQPALVSLVRDIQNQDTLLQEDLIYNALENIVNASGAREGVITGEPPRGKTIKTRRKTLAAWIEGIYRLQVQNKLFFPRVDYGVIRDDKDPTYEKLKEAVLDALQVPRPVLLPARNQFSTTEQGTARIIRSIYNNLVNNPALEKSLENRYIGIIKERTSGTGKLHFQLEEDIKNKLSQVLQVRDYSLSYDFEPTIYESTTTKQDKWIAAIYRYQKYALGLKNPTGILSGNDQTSQHIIKEITQQFKDELQYY</sequence>
<proteinExistence type="predicted"/>